<comment type="caution">
    <text evidence="1">The sequence shown here is derived from an EMBL/GenBank/DDBJ whole genome shotgun (WGS) entry which is preliminary data.</text>
</comment>
<dbReference type="EMBL" id="BAAAFZ010000064">
    <property type="protein sequence ID" value="GAA0597494.1"/>
    <property type="molecule type" value="Genomic_DNA"/>
</dbReference>
<protein>
    <submittedName>
        <fullName evidence="1">Uncharacterized protein</fullName>
    </submittedName>
</protein>
<evidence type="ECO:0000313" key="2">
    <source>
        <dbReference type="Proteomes" id="UP001501588"/>
    </source>
</evidence>
<organism evidence="1 2">
    <name type="scientific">Craurococcus roseus</name>
    <dbReference type="NCBI Taxonomy" id="77585"/>
    <lineage>
        <taxon>Bacteria</taxon>
        <taxon>Pseudomonadati</taxon>
        <taxon>Pseudomonadota</taxon>
        <taxon>Alphaproteobacteria</taxon>
        <taxon>Acetobacterales</taxon>
        <taxon>Acetobacteraceae</taxon>
        <taxon>Craurococcus</taxon>
    </lineage>
</organism>
<reference evidence="2" key="1">
    <citation type="journal article" date="2019" name="Int. J. Syst. Evol. Microbiol.">
        <title>The Global Catalogue of Microorganisms (GCM) 10K type strain sequencing project: providing services to taxonomists for standard genome sequencing and annotation.</title>
        <authorList>
            <consortium name="The Broad Institute Genomics Platform"/>
            <consortium name="The Broad Institute Genome Sequencing Center for Infectious Disease"/>
            <person name="Wu L."/>
            <person name="Ma J."/>
        </authorList>
    </citation>
    <scope>NUCLEOTIDE SEQUENCE [LARGE SCALE GENOMIC DNA]</scope>
    <source>
        <strain evidence="2">JCM 9933</strain>
    </source>
</reference>
<accession>A0ABP3QV41</accession>
<evidence type="ECO:0000313" key="1">
    <source>
        <dbReference type="EMBL" id="GAA0597494.1"/>
    </source>
</evidence>
<gene>
    <name evidence="1" type="ORF">GCM10009416_39660</name>
</gene>
<proteinExistence type="predicted"/>
<dbReference type="Proteomes" id="UP001501588">
    <property type="component" value="Unassembled WGS sequence"/>
</dbReference>
<name>A0ABP3QV41_9PROT</name>
<sequence>MARPAPAPAPADLAAGAPDAARAAIGAAAAAFADRGAGLANRPDAAAQAAAQLEYAAEAFATDPRWTAMPEGVRREMLLARDELRDAIGLDAAAPSRTAVSALLGAARALRAGDRGRAAAALPSPLFRPGGEGSIARLGDTGPLPQAANATALAQAVASRMEVEGRLGSTQMRERSMGIGGVGLARDPAGY</sequence>
<keyword evidence="2" id="KW-1185">Reference proteome</keyword>